<dbReference type="RefSeq" id="WP_313866880.1">
    <property type="nucleotide sequence ID" value="NZ_CP132507.1"/>
</dbReference>
<evidence type="ECO:0000313" key="3">
    <source>
        <dbReference type="Proteomes" id="UP001302257"/>
    </source>
</evidence>
<dbReference type="Proteomes" id="UP001302257">
    <property type="component" value="Chromosome"/>
</dbReference>
<dbReference type="Gene3D" id="3.40.1190.20">
    <property type="match status" value="1"/>
</dbReference>
<dbReference type="InterPro" id="IPR011611">
    <property type="entry name" value="PfkB_dom"/>
</dbReference>
<reference evidence="2 3" key="1">
    <citation type="submission" date="2023-08" db="EMBL/GenBank/DDBJ databases">
        <title>Rhodoferax potami sp. nov. and Rhodoferax mekongensis sp. nov., isolated from the Mekong River in Thailand.</title>
        <authorList>
            <person name="Kitikhun S."/>
            <person name="Charoenyingcharoen P."/>
            <person name="Siriarchawattana P."/>
            <person name="Likhitrattanapisal S."/>
            <person name="Nilsakha T."/>
            <person name="Chanpet A."/>
            <person name="Rattanawaree P."/>
            <person name="Ingsriswang S."/>
        </authorList>
    </citation>
    <scope>NUCLEOTIDE SEQUENCE [LARGE SCALE GENOMIC DNA]</scope>
    <source>
        <strain evidence="2 3">TBRC 17307</strain>
    </source>
</reference>
<dbReference type="InterPro" id="IPR007710">
    <property type="entry name" value="Nucleoside_deoxyribTrfase"/>
</dbReference>
<dbReference type="EMBL" id="CP132507">
    <property type="protein sequence ID" value="WNO04009.1"/>
    <property type="molecule type" value="Genomic_DNA"/>
</dbReference>
<dbReference type="Pfam" id="PF05014">
    <property type="entry name" value="Nuc_deoxyrib_tr"/>
    <property type="match status" value="1"/>
</dbReference>
<accession>A0ABZ0AZ36</accession>
<evidence type="ECO:0000313" key="2">
    <source>
        <dbReference type="EMBL" id="WNO04009.1"/>
    </source>
</evidence>
<dbReference type="GO" id="GO:0016301">
    <property type="term" value="F:kinase activity"/>
    <property type="evidence" value="ECO:0007669"/>
    <property type="project" value="UniProtKB-KW"/>
</dbReference>
<dbReference type="SUPFAM" id="SSF52309">
    <property type="entry name" value="N-(deoxy)ribosyltransferase-like"/>
    <property type="match status" value="1"/>
</dbReference>
<feature type="domain" description="Carbohydrate kinase PfkB" evidence="1">
    <location>
        <begin position="152"/>
        <end position="248"/>
    </location>
</feature>
<dbReference type="Pfam" id="PF00294">
    <property type="entry name" value="PfkB"/>
    <property type="match status" value="1"/>
</dbReference>
<keyword evidence="2" id="KW-0808">Transferase</keyword>
<dbReference type="InterPro" id="IPR029056">
    <property type="entry name" value="Ribokinase-like"/>
</dbReference>
<sequence length="399" mass="43315">MMQTSIAVVGGVYQEYCLWPEWDQVFGSAGRAAAALSSHIDEVRLFTALAPSLEQRAKQLANVYGFELIIHSSNAPISFEYVHCMSTPTIHPPPWRIHRNPTLEVHGDVVLRFGMMDGDAKVQAEWCVYDPQSAYSPESFWKNGSKATHLAIVANRSEICAMASESDVDLAASKLLNSGAEVVVVKSGAVGAFVFTHDGGKSIVPAFQSENVWTIGSGDVFAAIFTAGWAVHKLTPKEAALQASVAVSCYAESFSLPSPTRPELAKIDRTPVSVVPGRVYLAGPFFNLAQRWMIDEARRGLTEVGLDVFSPVHDVGPGPAWEVAPKDLEALDSCDRVFALLDGIDTGTVFEIGYARAKGIPVYTLAQSVSEEDMKMVVGSGCKVFYDFVTAMHHCAWHK</sequence>
<gene>
    <name evidence="2" type="ORF">RAN89_13970</name>
</gene>
<proteinExistence type="predicted"/>
<name>A0ABZ0AZ36_9BURK</name>
<keyword evidence="3" id="KW-1185">Reference proteome</keyword>
<dbReference type="Gene3D" id="3.40.50.450">
    <property type="match status" value="1"/>
</dbReference>
<protein>
    <submittedName>
        <fullName evidence="2">PfkB family carbohydrate kinase</fullName>
    </submittedName>
</protein>
<dbReference type="SUPFAM" id="SSF53613">
    <property type="entry name" value="Ribokinase-like"/>
    <property type="match status" value="1"/>
</dbReference>
<evidence type="ECO:0000259" key="1">
    <source>
        <dbReference type="Pfam" id="PF00294"/>
    </source>
</evidence>
<organism evidence="2 3">
    <name type="scientific">Rhodoferax mekongensis</name>
    <dbReference type="NCBI Taxonomy" id="3068341"/>
    <lineage>
        <taxon>Bacteria</taxon>
        <taxon>Pseudomonadati</taxon>
        <taxon>Pseudomonadota</taxon>
        <taxon>Betaproteobacteria</taxon>
        <taxon>Burkholderiales</taxon>
        <taxon>Comamonadaceae</taxon>
        <taxon>Rhodoferax</taxon>
    </lineage>
</organism>
<keyword evidence="2" id="KW-0418">Kinase</keyword>